<dbReference type="GO" id="GO:0005975">
    <property type="term" value="P:carbohydrate metabolic process"/>
    <property type="evidence" value="ECO:0007669"/>
    <property type="project" value="InterPro"/>
</dbReference>
<dbReference type="PATRIC" id="fig|1203610.3.peg.1417"/>
<organism evidence="2 3">
    <name type="scientific">Parabacteroides gordonii MS-1 = DSM 23371</name>
    <dbReference type="NCBI Taxonomy" id="1203610"/>
    <lineage>
        <taxon>Bacteria</taxon>
        <taxon>Pseudomonadati</taxon>
        <taxon>Bacteroidota</taxon>
        <taxon>Bacteroidia</taxon>
        <taxon>Bacteroidales</taxon>
        <taxon>Tannerellaceae</taxon>
        <taxon>Parabacteroides</taxon>
    </lineage>
</organism>
<evidence type="ECO:0000313" key="2">
    <source>
        <dbReference type="EMBL" id="KKB58508.1"/>
    </source>
</evidence>
<feature type="chain" id="PRO_5002489639" description="Alpha-L-rhamnosidase six-hairpin glycosidase domain-containing protein" evidence="1">
    <location>
        <begin position="23"/>
        <end position="667"/>
    </location>
</feature>
<sequence>MKKILFITLFCLNFVCTGMLTAQNRWSINPDGSISWEVKGRVPHYDHIEMSGLKVSTVLRYGVNADGSFELNKSMIWPMLRTIPNDTHASLMRRFAWNASDMVSVNGQSLSGEKVSKITLDGKMTVVSTVELPRNAKVELTLIIFPAVSSPAVYEKYILRNTGTSPLAVEIPESHAVSHTDPAKGVDGSYKLVSEIIGAATKQLQPKEELVFYAALTGYKEGEAELKPDVEKELQARKDLIAGFWNNLILETPDPVVNTMFAFAKIRGAESIYDTKGGLMHGPGGESYYAAIWANDQAEYINPFFPFLGYKVGNGSALNSFKHFARFMNPEYEKIPSSIVAEGLDVWGGAGDRGDAAMVAYGATRYALARGDKTEAEELWPLIEWCLEYCRRNLSDKGVVASDADELEGRFPAGKANLCTSSLYYDALRSAAYLGKDLQKPFSVLADYEKQAKDLRKNMEEYFGAKVEGFDTYQYYEGNDILRSWICIPLTVGINDRKDGTIDALFSPRLWTKNGLLTQAGSETFWDRSTLYALRGVYACGETEKATEYLKFYSSQRLLGDHVPYAIEAWPEGSQRHLSAESGLYCRIITEGVFGIRPTGLKSFTFTPRLPAEWNKMNLRNIKAFNATFDIEVTRENGKQSVAVKAGGKTLLHKTFKEGEIISVKLP</sequence>
<dbReference type="InterPro" id="IPR012341">
    <property type="entry name" value="6hp_glycosidase-like_sf"/>
</dbReference>
<evidence type="ECO:0000256" key="1">
    <source>
        <dbReference type="SAM" id="SignalP"/>
    </source>
</evidence>
<dbReference type="Proteomes" id="UP000033035">
    <property type="component" value="Unassembled WGS sequence"/>
</dbReference>
<evidence type="ECO:0000313" key="3">
    <source>
        <dbReference type="Proteomes" id="UP000033035"/>
    </source>
</evidence>
<dbReference type="AlphaFoldDB" id="A0A0F5JL48"/>
<proteinExistence type="predicted"/>
<accession>A0A0F5JL48</accession>
<feature type="signal peptide" evidence="1">
    <location>
        <begin position="1"/>
        <end position="22"/>
    </location>
</feature>
<dbReference type="HOGENOM" id="CLU_408228_0_0_10"/>
<protein>
    <recommendedName>
        <fullName evidence="4">Alpha-L-rhamnosidase six-hairpin glycosidase domain-containing protein</fullName>
    </recommendedName>
</protein>
<dbReference type="InterPro" id="IPR008928">
    <property type="entry name" value="6-hairpin_glycosidase_sf"/>
</dbReference>
<gene>
    <name evidence="2" type="ORF">HMPREF1536_01385</name>
</gene>
<reference evidence="2 3" key="1">
    <citation type="submission" date="2013-04" db="EMBL/GenBank/DDBJ databases">
        <title>The Genome Sequence of Parabacteroides gordonii DSM 23371.</title>
        <authorList>
            <consortium name="The Broad Institute Genomics Platform"/>
            <person name="Earl A."/>
            <person name="Ward D."/>
            <person name="Feldgarden M."/>
            <person name="Gevers D."/>
            <person name="Martens E."/>
            <person name="Sakamoto M."/>
            <person name="Benno Y."/>
            <person name="Suzuki N."/>
            <person name="Matsunaga N."/>
            <person name="Koshihara K."/>
            <person name="Seki M."/>
            <person name="Komiya H."/>
            <person name="Walker B."/>
            <person name="Young S."/>
            <person name="Zeng Q."/>
            <person name="Gargeya S."/>
            <person name="Fitzgerald M."/>
            <person name="Haas B."/>
            <person name="Abouelleil A."/>
            <person name="Allen A.W."/>
            <person name="Alvarado L."/>
            <person name="Arachchi H.M."/>
            <person name="Berlin A.M."/>
            <person name="Chapman S.B."/>
            <person name="Gainer-Dewar J."/>
            <person name="Goldberg J."/>
            <person name="Griggs A."/>
            <person name="Gujja S."/>
            <person name="Hansen M."/>
            <person name="Howarth C."/>
            <person name="Imamovic A."/>
            <person name="Ireland A."/>
            <person name="Larimer J."/>
            <person name="McCowan C."/>
            <person name="Murphy C."/>
            <person name="Pearson M."/>
            <person name="Poon T.W."/>
            <person name="Priest M."/>
            <person name="Roberts A."/>
            <person name="Saif S."/>
            <person name="Shea T."/>
            <person name="Sisk P."/>
            <person name="Sykes S."/>
            <person name="Wortman J."/>
            <person name="Nusbaum C."/>
            <person name="Birren B."/>
        </authorList>
    </citation>
    <scope>NUCLEOTIDE SEQUENCE [LARGE SCALE GENOMIC DNA]</scope>
    <source>
        <strain evidence="2 3">MS-1</strain>
    </source>
</reference>
<evidence type="ECO:0008006" key="4">
    <source>
        <dbReference type="Google" id="ProtNLM"/>
    </source>
</evidence>
<dbReference type="Gene3D" id="2.60.420.10">
    <property type="entry name" value="Maltose phosphorylase, domain 3"/>
    <property type="match status" value="1"/>
</dbReference>
<dbReference type="Gene3D" id="1.50.10.10">
    <property type="match status" value="1"/>
</dbReference>
<name>A0A0F5JL48_9BACT</name>
<dbReference type="RefSeq" id="WP_028727184.1">
    <property type="nucleotide sequence ID" value="NZ_AUAE01000012.1"/>
</dbReference>
<keyword evidence="1" id="KW-0732">Signal</keyword>
<keyword evidence="3" id="KW-1185">Reference proteome</keyword>
<dbReference type="STRING" id="1203610.HMPREF1536_01385"/>
<dbReference type="EMBL" id="AQHW01000009">
    <property type="protein sequence ID" value="KKB58508.1"/>
    <property type="molecule type" value="Genomic_DNA"/>
</dbReference>
<dbReference type="SUPFAM" id="SSF48208">
    <property type="entry name" value="Six-hairpin glycosidases"/>
    <property type="match status" value="1"/>
</dbReference>
<comment type="caution">
    <text evidence="2">The sequence shown here is derived from an EMBL/GenBank/DDBJ whole genome shotgun (WGS) entry which is preliminary data.</text>
</comment>